<dbReference type="Proteomes" id="UP000315971">
    <property type="component" value="Unassembled WGS sequence"/>
</dbReference>
<evidence type="ECO:0000256" key="7">
    <source>
        <dbReference type="HAMAP-Rule" id="MF_01416"/>
    </source>
</evidence>
<comment type="similarity">
    <text evidence="7">Belongs to the ATPase delta chain family.</text>
</comment>
<keyword evidence="2 7" id="KW-0813">Transport</keyword>
<organism evidence="8 9">
    <name type="scientific">Solitalea koreensis</name>
    <dbReference type="NCBI Taxonomy" id="543615"/>
    <lineage>
        <taxon>Bacteria</taxon>
        <taxon>Pseudomonadati</taxon>
        <taxon>Bacteroidota</taxon>
        <taxon>Sphingobacteriia</taxon>
        <taxon>Sphingobacteriales</taxon>
        <taxon>Sphingobacteriaceae</taxon>
        <taxon>Solitalea</taxon>
    </lineage>
</organism>
<dbReference type="AlphaFoldDB" id="A0A521ATP8"/>
<comment type="subcellular location">
    <subcellularLocation>
        <location evidence="7">Cell membrane</location>
        <topology evidence="7">Peripheral membrane protein</topology>
    </subcellularLocation>
    <subcellularLocation>
        <location evidence="1">Membrane</location>
    </subcellularLocation>
</comment>
<evidence type="ECO:0000256" key="6">
    <source>
        <dbReference type="ARBA" id="ARBA00023310"/>
    </source>
</evidence>
<keyword evidence="3 7" id="KW-0375">Hydrogen ion transport</keyword>
<evidence type="ECO:0000256" key="5">
    <source>
        <dbReference type="ARBA" id="ARBA00023136"/>
    </source>
</evidence>
<evidence type="ECO:0000256" key="3">
    <source>
        <dbReference type="ARBA" id="ARBA00022781"/>
    </source>
</evidence>
<dbReference type="PRINTS" id="PR00125">
    <property type="entry name" value="ATPASEDELTA"/>
</dbReference>
<dbReference type="GO" id="GO:0005886">
    <property type="term" value="C:plasma membrane"/>
    <property type="evidence" value="ECO:0007669"/>
    <property type="project" value="UniProtKB-SubCell"/>
</dbReference>
<dbReference type="InterPro" id="IPR000711">
    <property type="entry name" value="ATPase_OSCP/dsu"/>
</dbReference>
<dbReference type="Pfam" id="PF00213">
    <property type="entry name" value="OSCP"/>
    <property type="match status" value="1"/>
</dbReference>
<keyword evidence="4 7" id="KW-0406">Ion transport</keyword>
<dbReference type="OrthoDB" id="9802471at2"/>
<evidence type="ECO:0000313" key="9">
    <source>
        <dbReference type="Proteomes" id="UP000315971"/>
    </source>
</evidence>
<reference evidence="8 9" key="1">
    <citation type="submission" date="2017-05" db="EMBL/GenBank/DDBJ databases">
        <authorList>
            <person name="Varghese N."/>
            <person name="Submissions S."/>
        </authorList>
    </citation>
    <scope>NUCLEOTIDE SEQUENCE [LARGE SCALE GENOMIC DNA]</scope>
    <source>
        <strain evidence="8 9">DSM 21342</strain>
    </source>
</reference>
<dbReference type="RefSeq" id="WP_142600995.1">
    <property type="nucleotide sequence ID" value="NZ_FXSZ01000001.1"/>
</dbReference>
<evidence type="ECO:0000313" key="8">
    <source>
        <dbReference type="EMBL" id="SMO38184.1"/>
    </source>
</evidence>
<dbReference type="GO" id="GO:0045259">
    <property type="term" value="C:proton-transporting ATP synthase complex"/>
    <property type="evidence" value="ECO:0007669"/>
    <property type="project" value="UniProtKB-KW"/>
</dbReference>
<evidence type="ECO:0000256" key="1">
    <source>
        <dbReference type="ARBA" id="ARBA00004370"/>
    </source>
</evidence>
<gene>
    <name evidence="7" type="primary">atpH</name>
    <name evidence="8" type="ORF">SAMN06265350_101396</name>
</gene>
<sequence>MSEIKVALRYSKALLELAKSENLVEEVNNDMKLFYQTVKASSQLRAVLSNPIVSTESKRAILHQLFDGKVNKITIGFFDIMVSKGREAFIYEGAKQYFELYNELNGIVKAEVVSAVEMTEASKKELINTIEKALSRKVLLQSKVNPKLIGGFILTVGDKQYDTSISSGLNDLRRNFLSDEFVSQLSK</sequence>
<keyword evidence="9" id="KW-1185">Reference proteome</keyword>
<dbReference type="HAMAP" id="MF_01416">
    <property type="entry name" value="ATP_synth_delta_bact"/>
    <property type="match status" value="1"/>
</dbReference>
<evidence type="ECO:0000256" key="4">
    <source>
        <dbReference type="ARBA" id="ARBA00023065"/>
    </source>
</evidence>
<protein>
    <recommendedName>
        <fullName evidence="7">ATP synthase subunit delta</fullName>
    </recommendedName>
    <alternativeName>
        <fullName evidence="7">ATP synthase F(1) sector subunit delta</fullName>
    </alternativeName>
    <alternativeName>
        <fullName evidence="7">F-type ATPase subunit delta</fullName>
        <shortName evidence="7">F-ATPase subunit delta</shortName>
    </alternativeName>
</protein>
<dbReference type="Gene3D" id="1.10.520.20">
    <property type="entry name" value="N-terminal domain of the delta subunit of the F1F0-ATP synthase"/>
    <property type="match status" value="1"/>
</dbReference>
<dbReference type="GO" id="GO:0046933">
    <property type="term" value="F:proton-transporting ATP synthase activity, rotational mechanism"/>
    <property type="evidence" value="ECO:0007669"/>
    <property type="project" value="UniProtKB-UniRule"/>
</dbReference>
<keyword evidence="7" id="KW-1003">Cell membrane</keyword>
<dbReference type="PANTHER" id="PTHR11910">
    <property type="entry name" value="ATP SYNTHASE DELTA CHAIN"/>
    <property type="match status" value="1"/>
</dbReference>
<comment type="function">
    <text evidence="7">F(1)F(0) ATP synthase produces ATP from ADP in the presence of a proton or sodium gradient. F-type ATPases consist of two structural domains, F(1) containing the extramembraneous catalytic core and F(0) containing the membrane proton channel, linked together by a central stalk and a peripheral stalk. During catalysis, ATP synthesis in the catalytic domain of F(1) is coupled via a rotary mechanism of the central stalk subunits to proton translocation.</text>
</comment>
<dbReference type="EMBL" id="FXSZ01000001">
    <property type="protein sequence ID" value="SMO38184.1"/>
    <property type="molecule type" value="Genomic_DNA"/>
</dbReference>
<keyword evidence="5 7" id="KW-0472">Membrane</keyword>
<keyword evidence="6 7" id="KW-0066">ATP synthesis</keyword>
<dbReference type="NCBIfam" id="TIGR01145">
    <property type="entry name" value="ATP_synt_delta"/>
    <property type="match status" value="1"/>
</dbReference>
<proteinExistence type="inferred from homology"/>
<evidence type="ECO:0000256" key="2">
    <source>
        <dbReference type="ARBA" id="ARBA00022448"/>
    </source>
</evidence>
<accession>A0A521ATP8</accession>
<comment type="function">
    <text evidence="7">This protein is part of the stalk that links CF(0) to CF(1). It either transmits conformational changes from CF(0) to CF(1) or is implicated in proton conduction.</text>
</comment>
<keyword evidence="7" id="KW-0139">CF(1)</keyword>
<name>A0A521ATP8_9SPHI</name>
<dbReference type="SUPFAM" id="SSF47928">
    <property type="entry name" value="N-terminal domain of the delta subunit of the F1F0-ATP synthase"/>
    <property type="match status" value="1"/>
</dbReference>
<dbReference type="InterPro" id="IPR026015">
    <property type="entry name" value="ATP_synth_OSCP/delta_N_sf"/>
</dbReference>